<proteinExistence type="predicted"/>
<dbReference type="InterPro" id="IPR036259">
    <property type="entry name" value="MFS_trans_sf"/>
</dbReference>
<dbReference type="AlphaFoldDB" id="A0A6A0AHE1"/>
<dbReference type="EMBL" id="BLLF01005634">
    <property type="protein sequence ID" value="GFH31444.1"/>
    <property type="molecule type" value="Genomic_DNA"/>
</dbReference>
<organism evidence="2 3">
    <name type="scientific">Haematococcus lacustris</name>
    <name type="common">Green alga</name>
    <name type="synonym">Haematococcus pluvialis</name>
    <dbReference type="NCBI Taxonomy" id="44745"/>
    <lineage>
        <taxon>Eukaryota</taxon>
        <taxon>Viridiplantae</taxon>
        <taxon>Chlorophyta</taxon>
        <taxon>core chlorophytes</taxon>
        <taxon>Chlorophyceae</taxon>
        <taxon>CS clade</taxon>
        <taxon>Chlamydomonadales</taxon>
        <taxon>Haematococcaceae</taxon>
        <taxon>Haematococcus</taxon>
    </lineage>
</organism>
<comment type="caution">
    <text evidence="2">The sequence shown here is derived from an EMBL/GenBank/DDBJ whole genome shotgun (WGS) entry which is preliminary data.</text>
</comment>
<feature type="transmembrane region" description="Helical" evidence="1">
    <location>
        <begin position="81"/>
        <end position="103"/>
    </location>
</feature>
<keyword evidence="1" id="KW-0812">Transmembrane</keyword>
<keyword evidence="1" id="KW-1133">Transmembrane helix</keyword>
<dbReference type="Proteomes" id="UP000485058">
    <property type="component" value="Unassembled WGS sequence"/>
</dbReference>
<accession>A0A6A0AHE1</accession>
<feature type="non-terminal residue" evidence="2">
    <location>
        <position position="111"/>
    </location>
</feature>
<dbReference type="SUPFAM" id="SSF103473">
    <property type="entry name" value="MFS general substrate transporter"/>
    <property type="match status" value="1"/>
</dbReference>
<feature type="non-terminal residue" evidence="2">
    <location>
        <position position="1"/>
    </location>
</feature>
<name>A0A6A0AHE1_HAELA</name>
<keyword evidence="3" id="KW-1185">Reference proteome</keyword>
<feature type="transmembrane region" description="Helical" evidence="1">
    <location>
        <begin position="55"/>
        <end position="75"/>
    </location>
</feature>
<evidence type="ECO:0000313" key="3">
    <source>
        <dbReference type="Proteomes" id="UP000485058"/>
    </source>
</evidence>
<reference evidence="2 3" key="1">
    <citation type="submission" date="2020-02" db="EMBL/GenBank/DDBJ databases">
        <title>Draft genome sequence of Haematococcus lacustris strain NIES-144.</title>
        <authorList>
            <person name="Morimoto D."/>
            <person name="Nakagawa S."/>
            <person name="Yoshida T."/>
            <person name="Sawayama S."/>
        </authorList>
    </citation>
    <scope>NUCLEOTIDE SEQUENCE [LARGE SCALE GENOMIC DNA]</scope>
    <source>
        <strain evidence="2 3">NIES-144</strain>
    </source>
</reference>
<feature type="transmembrane region" description="Helical" evidence="1">
    <location>
        <begin position="22"/>
        <end position="43"/>
    </location>
</feature>
<dbReference type="Gene3D" id="1.20.1250.20">
    <property type="entry name" value="MFS general substrate transporter like domains"/>
    <property type="match status" value="1"/>
</dbReference>
<sequence length="111" mass="11339">MSGVFINISTTTIATTDFTGNAYLATIPIGAQLLGAAACLVPLGRLAQSRGRRSVYIGAALMAAAGSAVLVAGAVRRQFGLLVLGALMQGPSFAVANGFRFVAAEFFTGER</sequence>
<evidence type="ECO:0000256" key="1">
    <source>
        <dbReference type="SAM" id="Phobius"/>
    </source>
</evidence>
<keyword evidence="1" id="KW-0472">Membrane</keyword>
<gene>
    <name evidence="2" type="ORF">HaLaN_30495</name>
</gene>
<dbReference type="PANTHER" id="PTHR23534:SF1">
    <property type="entry name" value="MAJOR FACILITATOR SUPERFAMILY PROTEIN"/>
    <property type="match status" value="1"/>
</dbReference>
<dbReference type="PANTHER" id="PTHR23534">
    <property type="entry name" value="MFS PERMEASE"/>
    <property type="match status" value="1"/>
</dbReference>
<evidence type="ECO:0000313" key="2">
    <source>
        <dbReference type="EMBL" id="GFH31444.1"/>
    </source>
</evidence>
<protein>
    <submittedName>
        <fullName evidence="2">MFS domain-containing protein</fullName>
    </submittedName>
</protein>